<feature type="domain" description="Ice-binding protein C-terminal" evidence="2">
    <location>
        <begin position="272"/>
        <end position="294"/>
    </location>
</feature>
<dbReference type="InterPro" id="IPR013424">
    <property type="entry name" value="Ice-binding_C"/>
</dbReference>
<dbReference type="Proteomes" id="UP000317429">
    <property type="component" value="Chromosome"/>
</dbReference>
<sequence length="301" mass="31881" precursor="true">MTSTRLLSLALAGAICAPASAAMWTPTNYGVGADAEVREFQPTNNLGASTEIASRVRNNEIAGSPNDGNDRNSSIYVKIDLTDRVMPSDGHTAFRMTYRNNSLNGSRIQDYITPNSLVRTGMAFYGLNTSLTWDESTITYLNAPGITADFDVGTKDFNSDLTLLGTAAFPEIGTQNHLPVGGALVLANARLDQFVKDALAAGKTEVTIVASTIHNGEAPFPNWLNFNYLFNPKEQTMLNSDNYDAGDGLGNIGNLYGRDNSAGAFSPALLLAVPEPSSVLLGVIALAGIVAARRQGLGAQS</sequence>
<dbReference type="EMBL" id="CP036291">
    <property type="protein sequence ID" value="QDU89761.1"/>
    <property type="molecule type" value="Genomic_DNA"/>
</dbReference>
<reference evidence="3 4" key="1">
    <citation type="submission" date="2019-02" db="EMBL/GenBank/DDBJ databases">
        <title>Deep-cultivation of Planctomycetes and their phenomic and genomic characterization uncovers novel biology.</title>
        <authorList>
            <person name="Wiegand S."/>
            <person name="Jogler M."/>
            <person name="Boedeker C."/>
            <person name="Pinto D."/>
            <person name="Vollmers J."/>
            <person name="Rivas-Marin E."/>
            <person name="Kohn T."/>
            <person name="Peeters S.H."/>
            <person name="Heuer A."/>
            <person name="Rast P."/>
            <person name="Oberbeckmann S."/>
            <person name="Bunk B."/>
            <person name="Jeske O."/>
            <person name="Meyerdierks A."/>
            <person name="Storesund J.E."/>
            <person name="Kallscheuer N."/>
            <person name="Luecker S."/>
            <person name="Lage O.M."/>
            <person name="Pohl T."/>
            <person name="Merkel B.J."/>
            <person name="Hornburger P."/>
            <person name="Mueller R.-W."/>
            <person name="Bruemmer F."/>
            <person name="Labrenz M."/>
            <person name="Spormann A.M."/>
            <person name="Op den Camp H."/>
            <person name="Overmann J."/>
            <person name="Amann R."/>
            <person name="Jetten M.S.M."/>
            <person name="Mascher T."/>
            <person name="Medema M.H."/>
            <person name="Devos D.P."/>
            <person name="Kaster A.-K."/>
            <person name="Ovreas L."/>
            <person name="Rohde M."/>
            <person name="Galperin M.Y."/>
            <person name="Jogler C."/>
        </authorList>
    </citation>
    <scope>NUCLEOTIDE SEQUENCE [LARGE SCALE GENOMIC DNA]</scope>
    <source>
        <strain evidence="3 4">Pla175</strain>
    </source>
</reference>
<dbReference type="OrthoDB" id="263525at2"/>
<accession>A0A518DE61</accession>
<evidence type="ECO:0000256" key="1">
    <source>
        <dbReference type="SAM" id="SignalP"/>
    </source>
</evidence>
<feature type="chain" id="PRO_5022003973" description="Ice-binding protein C-terminal domain-containing protein" evidence="1">
    <location>
        <begin position="22"/>
        <end position="301"/>
    </location>
</feature>
<name>A0A518DE61_9BACT</name>
<proteinExistence type="predicted"/>
<gene>
    <name evidence="3" type="ORF">Pla175_31560</name>
</gene>
<feature type="signal peptide" evidence="1">
    <location>
        <begin position="1"/>
        <end position="21"/>
    </location>
</feature>
<evidence type="ECO:0000313" key="3">
    <source>
        <dbReference type="EMBL" id="QDU89761.1"/>
    </source>
</evidence>
<dbReference type="KEGG" id="pnd:Pla175_31560"/>
<protein>
    <recommendedName>
        <fullName evidence="2">Ice-binding protein C-terminal domain-containing protein</fullName>
    </recommendedName>
</protein>
<keyword evidence="1" id="KW-0732">Signal</keyword>
<dbReference type="RefSeq" id="WP_145286915.1">
    <property type="nucleotide sequence ID" value="NZ_CP036291.1"/>
</dbReference>
<dbReference type="AlphaFoldDB" id="A0A518DE61"/>
<keyword evidence="4" id="KW-1185">Reference proteome</keyword>
<evidence type="ECO:0000259" key="2">
    <source>
        <dbReference type="Pfam" id="PF07589"/>
    </source>
</evidence>
<organism evidence="3 4">
    <name type="scientific">Pirellulimonas nuda</name>
    <dbReference type="NCBI Taxonomy" id="2528009"/>
    <lineage>
        <taxon>Bacteria</taxon>
        <taxon>Pseudomonadati</taxon>
        <taxon>Planctomycetota</taxon>
        <taxon>Planctomycetia</taxon>
        <taxon>Pirellulales</taxon>
        <taxon>Lacipirellulaceae</taxon>
        <taxon>Pirellulimonas</taxon>
    </lineage>
</organism>
<evidence type="ECO:0000313" key="4">
    <source>
        <dbReference type="Proteomes" id="UP000317429"/>
    </source>
</evidence>
<dbReference type="Pfam" id="PF07589">
    <property type="entry name" value="PEP-CTERM"/>
    <property type="match status" value="1"/>
</dbReference>